<dbReference type="SUPFAM" id="SSF82693">
    <property type="entry name" value="Multidrug efflux transporter AcrB pore domain, PN1, PN2, PC1 and PC2 subdomains"/>
    <property type="match status" value="2"/>
</dbReference>
<protein>
    <submittedName>
        <fullName evidence="2">HAE1 family hydrophobic/amphiphilic exporter-1</fullName>
    </submittedName>
</protein>
<dbReference type="InterPro" id="IPR027463">
    <property type="entry name" value="AcrB_DN_DC_subdom"/>
</dbReference>
<accession>A0ABU1RPT7</accession>
<dbReference type="SUPFAM" id="SSF82866">
    <property type="entry name" value="Multidrug efflux transporter AcrB transmembrane domain"/>
    <property type="match status" value="2"/>
</dbReference>
<dbReference type="PANTHER" id="PTHR32063">
    <property type="match status" value="1"/>
</dbReference>
<dbReference type="PANTHER" id="PTHR32063:SF73">
    <property type="entry name" value="RND SUPERFAMILY EFFLUX PUMP PERMEASE COMPONENT 1"/>
    <property type="match status" value="1"/>
</dbReference>
<dbReference type="Proteomes" id="UP001254759">
    <property type="component" value="Unassembled WGS sequence"/>
</dbReference>
<comment type="caution">
    <text evidence="2">The sequence shown here is derived from an EMBL/GenBank/DDBJ whole genome shotgun (WGS) entry which is preliminary data.</text>
</comment>
<dbReference type="RefSeq" id="WP_310090534.1">
    <property type="nucleotide sequence ID" value="NZ_JAVDTT010000001.1"/>
</dbReference>
<keyword evidence="1" id="KW-0812">Transmembrane</keyword>
<dbReference type="EMBL" id="JAVDTT010000001">
    <property type="protein sequence ID" value="MDR6840627.1"/>
    <property type="molecule type" value="Genomic_DNA"/>
</dbReference>
<keyword evidence="1" id="KW-0472">Membrane</keyword>
<keyword evidence="1" id="KW-1133">Transmembrane helix</keyword>
<evidence type="ECO:0000313" key="2">
    <source>
        <dbReference type="EMBL" id="MDR6840627.1"/>
    </source>
</evidence>
<feature type="transmembrane region" description="Helical" evidence="1">
    <location>
        <begin position="330"/>
        <end position="349"/>
    </location>
</feature>
<evidence type="ECO:0000256" key="1">
    <source>
        <dbReference type="SAM" id="Phobius"/>
    </source>
</evidence>
<feature type="transmembrane region" description="Helical" evidence="1">
    <location>
        <begin position="356"/>
        <end position="376"/>
    </location>
</feature>
<feature type="transmembrane region" description="Helical" evidence="1">
    <location>
        <begin position="846"/>
        <end position="865"/>
    </location>
</feature>
<feature type="transmembrane region" description="Helical" evidence="1">
    <location>
        <begin position="898"/>
        <end position="923"/>
    </location>
</feature>
<dbReference type="Gene3D" id="3.30.2090.10">
    <property type="entry name" value="Multidrug efflux transporter AcrB TolC docking domain, DN and DC subdomains"/>
    <property type="match status" value="2"/>
</dbReference>
<dbReference type="PRINTS" id="PR00702">
    <property type="entry name" value="ACRIFLAVINRP"/>
</dbReference>
<dbReference type="Gene3D" id="3.30.70.1440">
    <property type="entry name" value="Multidrug efflux transporter AcrB pore domain"/>
    <property type="match status" value="1"/>
</dbReference>
<feature type="transmembrane region" description="Helical" evidence="1">
    <location>
        <begin position="454"/>
        <end position="480"/>
    </location>
</feature>
<feature type="transmembrane region" description="Helical" evidence="1">
    <location>
        <begin position="382"/>
        <end position="407"/>
    </location>
</feature>
<gene>
    <name evidence="2" type="ORF">J2W94_000891</name>
</gene>
<feature type="transmembrane region" description="Helical" evidence="1">
    <location>
        <begin position="12"/>
        <end position="34"/>
    </location>
</feature>
<dbReference type="InterPro" id="IPR001036">
    <property type="entry name" value="Acrflvin-R"/>
</dbReference>
<dbReference type="Gene3D" id="1.20.1640.10">
    <property type="entry name" value="Multidrug efflux transporter AcrB transmembrane domain"/>
    <property type="match status" value="2"/>
</dbReference>
<proteinExistence type="predicted"/>
<feature type="transmembrane region" description="Helical" evidence="1">
    <location>
        <begin position="872"/>
        <end position="892"/>
    </location>
</feature>
<name>A0ABU1RPT7_9GAMM</name>
<feature type="transmembrane region" description="Helical" evidence="1">
    <location>
        <begin position="944"/>
        <end position="963"/>
    </location>
</feature>
<sequence>MSIAELSIKRPVSAIMLFVSLTVIGLIAAFRLPLEAFPEVSPPFIFVQLPYVGSTPEEVERTVLRPVEETLSTMPGIKRMDTSANADGAQLFIQFSDWERDVAIAASDARERIDAIRADLPDDLQRYLVLRFSTTDQPVLRVRLASDMDLAGSYDMIDREFKRRIERIPGVARVDISGAQANEVEIAINQDRLTAHNLGLNDLTTRLQSVNFSVSAGTITDGGMRLRVQPVGELTDLQQLRDLVIANGVRLSDIAEVHLKQERTTLGRRLDGKKAVGLDIFKERNANLVEVSKNALKEVEEIRKEPSLSDLQIKIIENQGDNVTTSLIELAEAGGIGLVLSIAVLFFFLRHWPSTMMVTLAIPICFIMTLGFMYFAGVTLNILSMMGLLLAIGMLVDNAVVVVESIYQERERMPDQPRLASIVGTRHVAIALSAGTLCHCIVFVPNLFGERNFLSIYLSQIAITISVSLLASWLVAVSLIPMLSARLKTPPAVGNHTGIIPRMQKRYAGMLRWTLEHRGWSVMGILLIIAVSIVPMMLTKKNMFGGDDGGETNIFYQWKGSYSLKQMSDEVLKVENFMDANRKRFHVEQIYSWYSEQGDAGTRIKFDMKDLDNDDTKALIEEIRKALPKSARATIGIGNDGGGPGGGGGPGEKVQVQLVGDSTETLAEIAKDIVPMLSKSPQLRDVRVDAGDQNSELSVRVDRERAAAFGFSANDVASFVGVALRGAPLREFRRGENEVPVWVRFAGAEQYGIEDLDSFMVRAPDGRTVPLLSMVDVGVTPAATQISRTNRQTTLTVQANLADKVTVPEARKAMEDTLKAASFPTGYSYSFDGGAFQEEDEAGAQMMTNLVIALLLIYIVMAAVFESLLFPAAIMSGVLFSVFGVFWLFWLTGTEFNIMAFIGILVLMGVVVNNGIVMIEHINNLRRRGKSRTDALVEGSRERLRPILMTMGTAILAMIPIAWGNTQMGGDGPPYYPMARAIAGGLAFSTVVSLLFLPTIYAILDDMRSGTARLTKRARARRGEGLPAAAITALKAE</sequence>
<feature type="transmembrane region" description="Helical" evidence="1">
    <location>
        <begin position="428"/>
        <end position="448"/>
    </location>
</feature>
<organism evidence="2 3">
    <name type="scientific">Pseudoxanthomonas sacheonensis</name>
    <dbReference type="NCBI Taxonomy" id="443615"/>
    <lineage>
        <taxon>Bacteria</taxon>
        <taxon>Pseudomonadati</taxon>
        <taxon>Pseudomonadota</taxon>
        <taxon>Gammaproteobacteria</taxon>
        <taxon>Lysobacterales</taxon>
        <taxon>Lysobacteraceae</taxon>
        <taxon>Pseudoxanthomonas</taxon>
    </lineage>
</organism>
<reference evidence="2 3" key="1">
    <citation type="submission" date="2023-07" db="EMBL/GenBank/DDBJ databases">
        <title>Sorghum-associated microbial communities from plants grown in Nebraska, USA.</title>
        <authorList>
            <person name="Schachtman D."/>
        </authorList>
    </citation>
    <scope>NUCLEOTIDE SEQUENCE [LARGE SCALE GENOMIC DNA]</scope>
    <source>
        <strain evidence="2 3">BE107</strain>
    </source>
</reference>
<feature type="transmembrane region" description="Helical" evidence="1">
    <location>
        <begin position="983"/>
        <end position="1004"/>
    </location>
</feature>
<feature type="transmembrane region" description="Helical" evidence="1">
    <location>
        <begin position="520"/>
        <end position="538"/>
    </location>
</feature>
<dbReference type="SUPFAM" id="SSF82714">
    <property type="entry name" value="Multidrug efflux transporter AcrB TolC docking domain, DN and DC subdomains"/>
    <property type="match status" value="2"/>
</dbReference>
<keyword evidence="3" id="KW-1185">Reference proteome</keyword>
<evidence type="ECO:0000313" key="3">
    <source>
        <dbReference type="Proteomes" id="UP001254759"/>
    </source>
</evidence>
<dbReference type="Gene3D" id="3.30.70.1430">
    <property type="entry name" value="Multidrug efflux transporter AcrB pore domain"/>
    <property type="match status" value="2"/>
</dbReference>
<dbReference type="Pfam" id="PF00873">
    <property type="entry name" value="ACR_tran"/>
    <property type="match status" value="1"/>
</dbReference>
<dbReference type="Gene3D" id="3.30.70.1320">
    <property type="entry name" value="Multidrug efflux transporter AcrB pore domain like"/>
    <property type="match status" value="1"/>
</dbReference>